<reference evidence="1" key="2">
    <citation type="submission" date="2020-01" db="EMBL/GenBank/DDBJ databases">
        <authorList>
            <consortium name="NCBI Pathogen Detection Project"/>
        </authorList>
    </citation>
    <scope>NUCLEOTIDE SEQUENCE</scope>
    <source>
        <strain evidence="1">OLC2673_Aeromonas</strain>
    </source>
</reference>
<accession>A0AAD3UE96</accession>
<sequence length="96" mass="11106">MQKNYSKVVGATFRERLPLNEIQEFTELLQGGSYWVGIGNHISKMQVTVDREEGYLEMLIKTTTNFSRGDYMYKVTATNEYGDTLVLVHGRIRFYG</sequence>
<reference evidence="1" key="1">
    <citation type="journal article" date="2018" name="Genome Biol.">
        <title>SKESA: strategic k-mer extension for scrupulous assemblies.</title>
        <authorList>
            <person name="Souvorov A."/>
            <person name="Agarwala R."/>
            <person name="Lipman D.J."/>
        </authorList>
    </citation>
    <scope>NUCLEOTIDE SEQUENCE</scope>
    <source>
        <strain evidence="1">OLC2673_Aeromonas</strain>
    </source>
</reference>
<dbReference type="AlphaFoldDB" id="A0AAD3UE96"/>
<name>A0AAD3UE96_AERHY</name>
<dbReference type="EMBL" id="DACTUL010000026">
    <property type="protein sequence ID" value="HAT6345295.1"/>
    <property type="molecule type" value="Genomic_DNA"/>
</dbReference>
<proteinExistence type="predicted"/>
<evidence type="ECO:0000313" key="1">
    <source>
        <dbReference type="EMBL" id="HAT6345295.1"/>
    </source>
</evidence>
<organism evidence="1 2">
    <name type="scientific">Aeromonas hydrophila</name>
    <dbReference type="NCBI Taxonomy" id="644"/>
    <lineage>
        <taxon>Bacteria</taxon>
        <taxon>Pseudomonadati</taxon>
        <taxon>Pseudomonadota</taxon>
        <taxon>Gammaproteobacteria</taxon>
        <taxon>Aeromonadales</taxon>
        <taxon>Aeromonadaceae</taxon>
        <taxon>Aeromonas</taxon>
    </lineage>
</organism>
<gene>
    <name evidence="1" type="ORF">JAJ28_003061</name>
</gene>
<evidence type="ECO:0000313" key="2">
    <source>
        <dbReference type="Proteomes" id="UP000859505"/>
    </source>
</evidence>
<comment type="caution">
    <text evidence="1">The sequence shown here is derived from an EMBL/GenBank/DDBJ whole genome shotgun (WGS) entry which is preliminary data.</text>
</comment>
<dbReference type="Proteomes" id="UP000859505">
    <property type="component" value="Unassembled WGS sequence"/>
</dbReference>
<protein>
    <submittedName>
        <fullName evidence="1">Uncharacterized protein</fullName>
    </submittedName>
</protein>